<keyword evidence="7 11" id="KW-0378">Hydrolase</keyword>
<keyword evidence="4" id="KW-0055">Arginine biosynthesis</keyword>
<evidence type="ECO:0000256" key="4">
    <source>
        <dbReference type="ARBA" id="ARBA00022571"/>
    </source>
</evidence>
<keyword evidence="6" id="KW-0479">Metal-binding</keyword>
<dbReference type="InterPro" id="IPR010169">
    <property type="entry name" value="AcOrn-deacetyl"/>
</dbReference>
<dbReference type="InterPro" id="IPR011650">
    <property type="entry name" value="Peptidase_M20_dimer"/>
</dbReference>
<dbReference type="Pfam" id="PF01546">
    <property type="entry name" value="Peptidase_M20"/>
    <property type="match status" value="1"/>
</dbReference>
<protein>
    <submittedName>
        <fullName evidence="11">Acetylornithine deacetylase</fullName>
        <ecNumber evidence="11">3.5.1.16</ecNumber>
    </submittedName>
</protein>
<evidence type="ECO:0000256" key="1">
    <source>
        <dbReference type="ARBA" id="ARBA00001947"/>
    </source>
</evidence>
<dbReference type="GO" id="GO:0008777">
    <property type="term" value="F:acetylornithine deacetylase activity"/>
    <property type="evidence" value="ECO:0007669"/>
    <property type="project" value="UniProtKB-EC"/>
</dbReference>
<evidence type="ECO:0000256" key="3">
    <source>
        <dbReference type="ARBA" id="ARBA00022490"/>
    </source>
</evidence>
<feature type="domain" description="Peptidase M20 dimerisation" evidence="10">
    <location>
        <begin position="176"/>
        <end position="282"/>
    </location>
</feature>
<evidence type="ECO:0000256" key="5">
    <source>
        <dbReference type="ARBA" id="ARBA00022605"/>
    </source>
</evidence>
<dbReference type="InterPro" id="IPR036264">
    <property type="entry name" value="Bact_exopeptidase_dim_dom"/>
</dbReference>
<dbReference type="EMBL" id="JAIMJA010000004">
    <property type="protein sequence ID" value="MCE2594339.1"/>
    <property type="molecule type" value="Genomic_DNA"/>
</dbReference>
<evidence type="ECO:0000313" key="12">
    <source>
        <dbReference type="Proteomes" id="UP001201273"/>
    </source>
</evidence>
<dbReference type="PROSITE" id="PS00758">
    <property type="entry name" value="ARGE_DAPE_CPG2_1"/>
    <property type="match status" value="1"/>
</dbReference>
<dbReference type="Pfam" id="PF07687">
    <property type="entry name" value="M20_dimer"/>
    <property type="match status" value="1"/>
</dbReference>
<dbReference type="InterPro" id="IPR002933">
    <property type="entry name" value="Peptidase_M20"/>
</dbReference>
<evidence type="ECO:0000256" key="7">
    <source>
        <dbReference type="ARBA" id="ARBA00022801"/>
    </source>
</evidence>
<dbReference type="CDD" id="cd03894">
    <property type="entry name" value="M20_ArgE"/>
    <property type="match status" value="1"/>
</dbReference>
<name>A0ABS8W5T7_9GAMM</name>
<comment type="cofactor">
    <cofactor evidence="1">
        <name>Zn(2+)</name>
        <dbReference type="ChEBI" id="CHEBI:29105"/>
    </cofactor>
</comment>
<dbReference type="PANTHER" id="PTHR43808">
    <property type="entry name" value="ACETYLORNITHINE DEACETYLASE"/>
    <property type="match status" value="1"/>
</dbReference>
<keyword evidence="5" id="KW-0028">Amino-acid biosynthesis</keyword>
<dbReference type="Gene3D" id="3.40.630.10">
    <property type="entry name" value="Zn peptidases"/>
    <property type="match status" value="1"/>
</dbReference>
<dbReference type="NCBIfam" id="NF003474">
    <property type="entry name" value="PRK05111.1"/>
    <property type="match status" value="1"/>
</dbReference>
<keyword evidence="8" id="KW-0862">Zinc</keyword>
<dbReference type="SUPFAM" id="SSF53187">
    <property type="entry name" value="Zn-dependent exopeptidases"/>
    <property type="match status" value="1"/>
</dbReference>
<comment type="similarity">
    <text evidence="2">Belongs to the peptidase M20A family. ArgE subfamily.</text>
</comment>
<dbReference type="SUPFAM" id="SSF55031">
    <property type="entry name" value="Bacterial exopeptidase dimerisation domain"/>
    <property type="match status" value="1"/>
</dbReference>
<dbReference type="EC" id="3.5.1.16" evidence="11"/>
<dbReference type="InterPro" id="IPR050072">
    <property type="entry name" value="Peptidase_M20A"/>
</dbReference>
<sequence>MSLPGFIETYRELIATPSISSTDSAWDQSNQQVITKLASWFETAGFSVEVTAIPGLEGKYNMVATLGQGEGGLLLAGHTDTVPFDDGQWSKDPFKLTEDGNRLYGLGTIDMKGFFAFILEAVKGLDLTTINKPLRILATADEETTMAGARDIASRQHIKPDYAVIGEPTGLVPVFMHKGHMSEAIRITGRSGHSSDPSKGLNAIEVMHKVLAELLKVQQLFKEKYNCPHFEVPAPTLNFGHIHGGDSPNRICGCCELHIDMRPIPGVSPNELFITLKSALAGIDQQYPGAVDVFHLHEPIPAYSCSETSDLVQTAEQFSGHKAEAVNYCTEAPFIQQLGCDTIVMGPGYIGQAHQPDEYLDLSFVKPTSELLSSLIKRFCLD</sequence>
<evidence type="ECO:0000259" key="10">
    <source>
        <dbReference type="Pfam" id="PF07687"/>
    </source>
</evidence>
<accession>A0ABS8W5T7</accession>
<comment type="caution">
    <text evidence="11">The sequence shown here is derived from an EMBL/GenBank/DDBJ whole genome shotgun (WGS) entry which is preliminary data.</text>
</comment>
<keyword evidence="3" id="KW-0963">Cytoplasm</keyword>
<evidence type="ECO:0000256" key="6">
    <source>
        <dbReference type="ARBA" id="ARBA00022723"/>
    </source>
</evidence>
<keyword evidence="9" id="KW-0170">Cobalt</keyword>
<dbReference type="RefSeq" id="WP_233051885.1">
    <property type="nucleotide sequence ID" value="NZ_JAIMJA010000004.1"/>
</dbReference>
<proteinExistence type="inferred from homology"/>
<evidence type="ECO:0000256" key="8">
    <source>
        <dbReference type="ARBA" id="ARBA00022833"/>
    </source>
</evidence>
<keyword evidence="12" id="KW-1185">Reference proteome</keyword>
<dbReference type="PANTHER" id="PTHR43808:SF1">
    <property type="entry name" value="ACETYLORNITHINE DEACETYLASE"/>
    <property type="match status" value="1"/>
</dbReference>
<dbReference type="HAMAP" id="MF_01108">
    <property type="entry name" value="ArgE"/>
    <property type="match status" value="1"/>
</dbReference>
<reference evidence="11 12" key="1">
    <citation type="journal article" date="2022" name="Environ. Microbiol. Rep.">
        <title>Eco-phylogenetic analyses reveal divergent evolution of vitamin B12 metabolism in the marine bacterial family 'Psychromonadaceae'.</title>
        <authorList>
            <person name="Jin X."/>
            <person name="Yang Y."/>
            <person name="Cao H."/>
            <person name="Gao B."/>
            <person name="Zhao Z."/>
        </authorList>
    </citation>
    <scope>NUCLEOTIDE SEQUENCE [LARGE SCALE GENOMIC DNA]</scope>
    <source>
        <strain evidence="11 12">MKS20</strain>
    </source>
</reference>
<dbReference type="Proteomes" id="UP001201273">
    <property type="component" value="Unassembled WGS sequence"/>
</dbReference>
<dbReference type="PROSITE" id="PS00759">
    <property type="entry name" value="ARGE_DAPE_CPG2_2"/>
    <property type="match status" value="1"/>
</dbReference>
<organism evidence="11 12">
    <name type="scientific">Motilimonas cestriensis</name>
    <dbReference type="NCBI Taxonomy" id="2742685"/>
    <lineage>
        <taxon>Bacteria</taxon>
        <taxon>Pseudomonadati</taxon>
        <taxon>Pseudomonadota</taxon>
        <taxon>Gammaproteobacteria</taxon>
        <taxon>Alteromonadales</taxon>
        <taxon>Alteromonadales genera incertae sedis</taxon>
        <taxon>Motilimonas</taxon>
    </lineage>
</organism>
<dbReference type="Gene3D" id="3.30.70.360">
    <property type="match status" value="1"/>
</dbReference>
<dbReference type="InterPro" id="IPR001261">
    <property type="entry name" value="ArgE/DapE_CS"/>
</dbReference>
<gene>
    <name evidence="11" type="primary">argE</name>
    <name evidence="11" type="ORF">K6Y31_05880</name>
</gene>
<evidence type="ECO:0000313" key="11">
    <source>
        <dbReference type="EMBL" id="MCE2594339.1"/>
    </source>
</evidence>
<evidence type="ECO:0000256" key="9">
    <source>
        <dbReference type="ARBA" id="ARBA00023285"/>
    </source>
</evidence>
<evidence type="ECO:0000256" key="2">
    <source>
        <dbReference type="ARBA" id="ARBA00005691"/>
    </source>
</evidence>
<dbReference type="NCBIfam" id="TIGR01892">
    <property type="entry name" value="AcOrn-deacetyl"/>
    <property type="match status" value="1"/>
</dbReference>